<accession>A0AAV6N7A1</accession>
<dbReference type="Proteomes" id="UP000685013">
    <property type="component" value="Chromosome 9"/>
</dbReference>
<evidence type="ECO:0000313" key="1">
    <source>
        <dbReference type="EMBL" id="KAG6592308.1"/>
    </source>
</evidence>
<dbReference type="EMBL" id="JAGKQH010000009">
    <property type="protein sequence ID" value="KAG6592308.1"/>
    <property type="molecule type" value="Genomic_DNA"/>
</dbReference>
<gene>
    <name evidence="1" type="ORF">SDJN03_14654</name>
</gene>
<dbReference type="PANTHER" id="PTHR33511">
    <property type="entry name" value="OS06G0632400 PROTEIN"/>
    <property type="match status" value="1"/>
</dbReference>
<name>A0AAV6N7A1_9ROSI</name>
<dbReference type="AlphaFoldDB" id="A0AAV6N7A1"/>
<comment type="caution">
    <text evidence="1">The sequence shown here is derived from an EMBL/GenBank/DDBJ whole genome shotgun (WGS) entry which is preliminary data.</text>
</comment>
<feature type="non-terminal residue" evidence="1">
    <location>
        <position position="1"/>
    </location>
</feature>
<keyword evidence="2" id="KW-1185">Reference proteome</keyword>
<reference evidence="1 2" key="1">
    <citation type="journal article" date="2021" name="Hortic Res">
        <title>The domestication of Cucurbita argyrosperma as revealed by the genome of its wild relative.</title>
        <authorList>
            <person name="Barrera-Redondo J."/>
            <person name="Sanchez-de la Vega G."/>
            <person name="Aguirre-Liguori J.A."/>
            <person name="Castellanos-Morales G."/>
            <person name="Gutierrez-Guerrero Y.T."/>
            <person name="Aguirre-Dugua X."/>
            <person name="Aguirre-Planter E."/>
            <person name="Tenaillon M.I."/>
            <person name="Lira-Saade R."/>
            <person name="Eguiarte L.E."/>
        </authorList>
    </citation>
    <scope>NUCLEOTIDE SEQUENCE [LARGE SCALE GENOMIC DNA]</scope>
    <source>
        <strain evidence="1">JBR-2021</strain>
    </source>
</reference>
<evidence type="ECO:0000313" key="2">
    <source>
        <dbReference type="Proteomes" id="UP000685013"/>
    </source>
</evidence>
<sequence length="98" mass="11481">MGGNNRSKKAHSSFSIFNFFKSRRSRKEDHCDHSGGWDEIPRSSKIWPSDEDKIHRWVAEPGIDRKAKDYIDRIYRNRVFESERQTVTLPASGTKLDL</sequence>
<proteinExistence type="predicted"/>
<protein>
    <submittedName>
        <fullName evidence="1">Uncharacterized protein</fullName>
    </submittedName>
</protein>
<organism evidence="1 2">
    <name type="scientific">Cucurbita argyrosperma subsp. sororia</name>
    <dbReference type="NCBI Taxonomy" id="37648"/>
    <lineage>
        <taxon>Eukaryota</taxon>
        <taxon>Viridiplantae</taxon>
        <taxon>Streptophyta</taxon>
        <taxon>Embryophyta</taxon>
        <taxon>Tracheophyta</taxon>
        <taxon>Spermatophyta</taxon>
        <taxon>Magnoliopsida</taxon>
        <taxon>eudicotyledons</taxon>
        <taxon>Gunneridae</taxon>
        <taxon>Pentapetalae</taxon>
        <taxon>rosids</taxon>
        <taxon>fabids</taxon>
        <taxon>Cucurbitales</taxon>
        <taxon>Cucurbitaceae</taxon>
        <taxon>Cucurbiteae</taxon>
        <taxon>Cucurbita</taxon>
    </lineage>
</organism>